<dbReference type="Pfam" id="PF00533">
    <property type="entry name" value="BRCT"/>
    <property type="match status" value="1"/>
</dbReference>
<organism evidence="4 5">
    <name type="scientific">Dentipellis fragilis</name>
    <dbReference type="NCBI Taxonomy" id="205917"/>
    <lineage>
        <taxon>Eukaryota</taxon>
        <taxon>Fungi</taxon>
        <taxon>Dikarya</taxon>
        <taxon>Basidiomycota</taxon>
        <taxon>Agaricomycotina</taxon>
        <taxon>Agaricomycetes</taxon>
        <taxon>Russulales</taxon>
        <taxon>Hericiaceae</taxon>
        <taxon>Dentipellis</taxon>
    </lineage>
</organism>
<dbReference type="PANTHER" id="PTHR13561:SF20">
    <property type="entry name" value="DNA TOPOISOMERASE 2-BINDING PROTEIN 1"/>
    <property type="match status" value="1"/>
</dbReference>
<gene>
    <name evidence="4" type="ORF">EVG20_g11419</name>
</gene>
<accession>A0A4Y9XLM8</accession>
<dbReference type="InterPro" id="IPR001357">
    <property type="entry name" value="BRCT_dom"/>
</dbReference>
<dbReference type="OrthoDB" id="2384350at2759"/>
<protein>
    <recommendedName>
        <fullName evidence="3">BRCT domain-containing protein</fullName>
    </recommendedName>
</protein>
<dbReference type="Proteomes" id="UP000298327">
    <property type="component" value="Unassembled WGS sequence"/>
</dbReference>
<keyword evidence="5" id="KW-1185">Reference proteome</keyword>
<dbReference type="PROSITE" id="PS50172">
    <property type="entry name" value="BRCT"/>
    <property type="match status" value="1"/>
</dbReference>
<feature type="domain" description="BRCT" evidence="3">
    <location>
        <begin position="11"/>
        <end position="77"/>
    </location>
</feature>
<dbReference type="STRING" id="205917.A0A4Y9XLM8"/>
<dbReference type="AlphaFoldDB" id="A0A4Y9XLM8"/>
<dbReference type="GO" id="GO:0007095">
    <property type="term" value="P:mitotic G2 DNA damage checkpoint signaling"/>
    <property type="evidence" value="ECO:0007669"/>
    <property type="project" value="TreeGrafter"/>
</dbReference>
<reference evidence="4 5" key="1">
    <citation type="submission" date="2019-02" db="EMBL/GenBank/DDBJ databases">
        <title>Genome sequencing of the rare red list fungi Dentipellis fragilis.</title>
        <authorList>
            <person name="Buettner E."/>
            <person name="Kellner H."/>
        </authorList>
    </citation>
    <scope>NUCLEOTIDE SEQUENCE [LARGE SCALE GENOMIC DNA]</scope>
    <source>
        <strain evidence="4 5">DSM 105465</strain>
    </source>
</reference>
<sequence>EGDDAGALFVDMLKGLGARVIGRAGQSCTHIVYKNGQSSTLTKYRSMPDPKPFVVGIAWVVECVEQRKRVDEDRFLVDLEFVNVAGGNKRRRSMLPKHMFADMSTPMRPPPVPSGSGSGGTPSTADSSMEANMSMDSSESSATSSRLGADDDDNLPAARACAEAAEHDAQVCYVGCGTIDSTEFVFFCVLGCIQLFLQDA</sequence>
<name>A0A4Y9XLM8_9AGAM</name>
<dbReference type="EMBL" id="SEOQ01001760">
    <property type="protein sequence ID" value="TFY50618.1"/>
    <property type="molecule type" value="Genomic_DNA"/>
</dbReference>
<feature type="non-terminal residue" evidence="4">
    <location>
        <position position="1"/>
    </location>
</feature>
<evidence type="ECO:0000256" key="2">
    <source>
        <dbReference type="SAM" id="MobiDB-lite"/>
    </source>
</evidence>
<evidence type="ECO:0000259" key="3">
    <source>
        <dbReference type="PROSITE" id="PS50172"/>
    </source>
</evidence>
<evidence type="ECO:0000313" key="4">
    <source>
        <dbReference type="EMBL" id="TFY50618.1"/>
    </source>
</evidence>
<proteinExistence type="predicted"/>
<feature type="compositionally biased region" description="Low complexity" evidence="2">
    <location>
        <begin position="121"/>
        <end position="145"/>
    </location>
</feature>
<dbReference type="PANTHER" id="PTHR13561">
    <property type="entry name" value="DNA REPLICATION REGULATOR DPB11-RELATED"/>
    <property type="match status" value="1"/>
</dbReference>
<keyword evidence="1" id="KW-0677">Repeat</keyword>
<feature type="region of interest" description="Disordered" evidence="2">
    <location>
        <begin position="101"/>
        <end position="149"/>
    </location>
</feature>
<comment type="caution">
    <text evidence="4">The sequence shown here is derived from an EMBL/GenBank/DDBJ whole genome shotgun (WGS) entry which is preliminary data.</text>
</comment>
<dbReference type="InterPro" id="IPR036420">
    <property type="entry name" value="BRCT_dom_sf"/>
</dbReference>
<dbReference type="GO" id="GO:0033314">
    <property type="term" value="P:mitotic DNA replication checkpoint signaling"/>
    <property type="evidence" value="ECO:0007669"/>
    <property type="project" value="TreeGrafter"/>
</dbReference>
<evidence type="ECO:0000313" key="5">
    <source>
        <dbReference type="Proteomes" id="UP000298327"/>
    </source>
</evidence>
<dbReference type="Gene3D" id="3.40.50.10190">
    <property type="entry name" value="BRCT domain"/>
    <property type="match status" value="1"/>
</dbReference>
<dbReference type="GO" id="GO:0006270">
    <property type="term" value="P:DNA replication initiation"/>
    <property type="evidence" value="ECO:0007669"/>
    <property type="project" value="TreeGrafter"/>
</dbReference>
<evidence type="ECO:0000256" key="1">
    <source>
        <dbReference type="ARBA" id="ARBA00022737"/>
    </source>
</evidence>
<dbReference type="SUPFAM" id="SSF52113">
    <property type="entry name" value="BRCT domain"/>
    <property type="match status" value="1"/>
</dbReference>